<evidence type="ECO:0000256" key="7">
    <source>
        <dbReference type="ARBA" id="ARBA00025043"/>
    </source>
</evidence>
<dbReference type="HOGENOM" id="CLU_065847_1_1_1"/>
<comment type="subcellular location">
    <subcellularLocation>
        <location evidence="1">Nucleus</location>
    </subcellularLocation>
</comment>
<proteinExistence type="inferred from homology"/>
<name>B6K673_SCHJY</name>
<evidence type="ECO:0000256" key="5">
    <source>
        <dbReference type="ARBA" id="ARBA00022694"/>
    </source>
</evidence>
<evidence type="ECO:0000313" key="9">
    <source>
        <dbReference type="EMBL" id="EEB09027.1"/>
    </source>
</evidence>
<keyword evidence="5" id="KW-0819">tRNA processing</keyword>
<dbReference type="GO" id="GO:0005829">
    <property type="term" value="C:cytosol"/>
    <property type="evidence" value="ECO:0000318"/>
    <property type="project" value="GO_Central"/>
</dbReference>
<dbReference type="Proteomes" id="UP000001744">
    <property type="component" value="Unassembled WGS sequence"/>
</dbReference>
<evidence type="ECO:0000256" key="1">
    <source>
        <dbReference type="ARBA" id="ARBA00004123"/>
    </source>
</evidence>
<dbReference type="OMA" id="IVCRMST"/>
<dbReference type="JaponicusDB" id="SJAG_04201">
    <property type="gene designation" value="cgi121"/>
</dbReference>
<evidence type="ECO:0000256" key="2">
    <source>
        <dbReference type="ARBA" id="ARBA00005546"/>
    </source>
</evidence>
<accession>B6K673</accession>
<dbReference type="RefSeq" id="XP_002175320.1">
    <property type="nucleotide sequence ID" value="XM_002175284.1"/>
</dbReference>
<dbReference type="GO" id="GO:0002949">
    <property type="term" value="P:tRNA threonylcarbamoyladenosine modification"/>
    <property type="evidence" value="ECO:0000318"/>
    <property type="project" value="GO_Central"/>
</dbReference>
<dbReference type="Pfam" id="PF08617">
    <property type="entry name" value="CGI-121"/>
    <property type="match status" value="1"/>
</dbReference>
<dbReference type="GO" id="GO:0005634">
    <property type="term" value="C:nucleus"/>
    <property type="evidence" value="ECO:0000318"/>
    <property type="project" value="GO_Central"/>
</dbReference>
<evidence type="ECO:0000313" key="10">
    <source>
        <dbReference type="JaponicusDB" id="SJAG_04201"/>
    </source>
</evidence>
<reference evidence="9 11" key="1">
    <citation type="journal article" date="2011" name="Science">
        <title>Comparative functional genomics of the fission yeasts.</title>
        <authorList>
            <person name="Rhind N."/>
            <person name="Chen Z."/>
            <person name="Yassour M."/>
            <person name="Thompson D.A."/>
            <person name="Haas B.J."/>
            <person name="Habib N."/>
            <person name="Wapinski I."/>
            <person name="Roy S."/>
            <person name="Lin M.F."/>
            <person name="Heiman D.I."/>
            <person name="Young S.K."/>
            <person name="Furuya K."/>
            <person name="Guo Y."/>
            <person name="Pidoux A."/>
            <person name="Chen H.M."/>
            <person name="Robbertse B."/>
            <person name="Goldberg J.M."/>
            <person name="Aoki K."/>
            <person name="Bayne E.H."/>
            <person name="Berlin A.M."/>
            <person name="Desjardins C.A."/>
            <person name="Dobbs E."/>
            <person name="Dukaj L."/>
            <person name="Fan L."/>
            <person name="FitzGerald M.G."/>
            <person name="French C."/>
            <person name="Gujja S."/>
            <person name="Hansen K."/>
            <person name="Keifenheim D."/>
            <person name="Levin J.Z."/>
            <person name="Mosher R.A."/>
            <person name="Mueller C.A."/>
            <person name="Pfiffner J."/>
            <person name="Priest M."/>
            <person name="Russ C."/>
            <person name="Smialowska A."/>
            <person name="Swoboda P."/>
            <person name="Sykes S.M."/>
            <person name="Vaughn M."/>
            <person name="Vengrova S."/>
            <person name="Yoder R."/>
            <person name="Zeng Q."/>
            <person name="Allshire R."/>
            <person name="Baulcombe D."/>
            <person name="Birren B.W."/>
            <person name="Brown W."/>
            <person name="Ekwall K."/>
            <person name="Kellis M."/>
            <person name="Leatherwood J."/>
            <person name="Levin H."/>
            <person name="Margalit H."/>
            <person name="Martienssen R."/>
            <person name="Nieduszynski C.A."/>
            <person name="Spatafora J.W."/>
            <person name="Friedman N."/>
            <person name="Dalgaard J.Z."/>
            <person name="Baumann P."/>
            <person name="Niki H."/>
            <person name="Regev A."/>
            <person name="Nusbaum C."/>
        </authorList>
    </citation>
    <scope>NUCLEOTIDE SEQUENCE [LARGE SCALE GENOMIC DNA]</scope>
    <source>
        <strain evidence="11">yFS275 / FY16936</strain>
    </source>
</reference>
<evidence type="ECO:0000256" key="8">
    <source>
        <dbReference type="RuleBase" id="RU004398"/>
    </source>
</evidence>
<dbReference type="InterPro" id="IPR013926">
    <property type="entry name" value="CGI121/TPRKB"/>
</dbReference>
<dbReference type="InterPro" id="IPR036504">
    <property type="entry name" value="CGI121/TPRKB_sf"/>
</dbReference>
<dbReference type="EMBL" id="KE651167">
    <property type="protein sequence ID" value="EEB09027.1"/>
    <property type="molecule type" value="Genomic_DNA"/>
</dbReference>
<comment type="similarity">
    <text evidence="2 8">Belongs to the CGI121/TPRKB family.</text>
</comment>
<evidence type="ECO:0000256" key="4">
    <source>
        <dbReference type="ARBA" id="ARBA00016009"/>
    </source>
</evidence>
<dbReference type="AlphaFoldDB" id="B6K673"/>
<keyword evidence="6 8" id="KW-0539">Nucleus</keyword>
<protein>
    <recommendedName>
        <fullName evidence="4">EKC/KEOPS complex subunit CGI121</fullName>
    </recommendedName>
    <alternativeName>
        <fullName evidence="3">EKC/KEOPS complex subunit cgi121</fullName>
    </alternativeName>
</protein>
<dbReference type="eggNOG" id="KOG4066">
    <property type="taxonomic scope" value="Eukaryota"/>
</dbReference>
<comment type="function">
    <text evidence="7">Component of the EKC/KEOPS complex that is required for the formation of a threonylcarbamoyl group on adenosine at position 37 (t(6)A37) in tRNAs that read codons beginning with adenine. The complex is probably involved in the transfer of the threonylcarbamoyl moiety of threonylcarbamoyl-AMP (TC-AMP) to the N6 group of A37. CGI121 acts as an allosteric effector that regulates the t(6)A activity of the complex. The EKC/KEOPS complex also promotes both telomere uncapping and telomere elongation. The complex is required for efficient recruitment of transcriptional coactivators. CGI121 is not required for tRNA modification.</text>
</comment>
<evidence type="ECO:0000313" key="11">
    <source>
        <dbReference type="Proteomes" id="UP000001744"/>
    </source>
</evidence>
<gene>
    <name evidence="10" type="primary">cgi121</name>
    <name evidence="9" type="ORF">SJAG_04201</name>
</gene>
<sequence>MSTTFAEDIALPMFPNRQISVAVFKDVTNASEIHRQIISLNKEYDYAFIDAGIIVCRQQLFAAIIRALRDQQDGLTKTKTIHSEIILSLCPRTEISTAFRNFGISKKSTSLVIVKVGASAAEIGPKLRTMVEGTPIAFSQAELDKLVVRKQLVKNYKLDASKPDTHTSCVLAAIALRGYN</sequence>
<dbReference type="VEuPathDB" id="FungiDB:SJAG_04201"/>
<evidence type="ECO:0000256" key="3">
    <source>
        <dbReference type="ARBA" id="ARBA00015316"/>
    </source>
</evidence>
<evidence type="ECO:0000256" key="6">
    <source>
        <dbReference type="ARBA" id="ARBA00023242"/>
    </source>
</evidence>
<organism evidence="9 11">
    <name type="scientific">Schizosaccharomyces japonicus (strain yFS275 / FY16936)</name>
    <name type="common">Fission yeast</name>
    <dbReference type="NCBI Taxonomy" id="402676"/>
    <lineage>
        <taxon>Eukaryota</taxon>
        <taxon>Fungi</taxon>
        <taxon>Dikarya</taxon>
        <taxon>Ascomycota</taxon>
        <taxon>Taphrinomycotina</taxon>
        <taxon>Schizosaccharomycetes</taxon>
        <taxon>Schizosaccharomycetales</taxon>
        <taxon>Schizosaccharomycetaceae</taxon>
        <taxon>Schizosaccharomyces</taxon>
    </lineage>
</organism>
<dbReference type="SUPFAM" id="SSF143870">
    <property type="entry name" value="PF0523-like"/>
    <property type="match status" value="1"/>
</dbReference>
<dbReference type="PANTHER" id="PTHR15840">
    <property type="entry name" value="CGI-121 FAMILY MEMBER"/>
    <property type="match status" value="1"/>
</dbReference>
<dbReference type="STRING" id="402676.B6K673"/>
<dbReference type="PANTHER" id="PTHR15840:SF10">
    <property type="entry name" value="EKC_KEOPS COMPLEX SUBUNIT TPRKB"/>
    <property type="match status" value="1"/>
</dbReference>
<dbReference type="Gene3D" id="3.30.2380.10">
    <property type="entry name" value="CGI121/TPRKB"/>
    <property type="match status" value="1"/>
</dbReference>
<dbReference type="OrthoDB" id="329139at2759"/>
<keyword evidence="11" id="KW-1185">Reference proteome</keyword>
<dbReference type="GO" id="GO:0000408">
    <property type="term" value="C:EKC/KEOPS complex"/>
    <property type="evidence" value="ECO:0000318"/>
    <property type="project" value="GO_Central"/>
</dbReference>
<dbReference type="GeneID" id="7050596"/>